<name>A0A239B6R5_9BACT</name>
<reference evidence="3" key="1">
    <citation type="submission" date="2017-06" db="EMBL/GenBank/DDBJ databases">
        <authorList>
            <person name="Varghese N."/>
            <person name="Submissions S."/>
        </authorList>
    </citation>
    <scope>NUCLEOTIDE SEQUENCE [LARGE SCALE GENOMIC DNA]</scope>
    <source>
        <strain evidence="3">NKM1</strain>
    </source>
</reference>
<dbReference type="GO" id="GO:0016301">
    <property type="term" value="F:kinase activity"/>
    <property type="evidence" value="ECO:0007669"/>
    <property type="project" value="UniProtKB-KW"/>
</dbReference>
<evidence type="ECO:0000256" key="1">
    <source>
        <dbReference type="ARBA" id="ARBA00006479"/>
    </source>
</evidence>
<accession>A0A239B6R5</accession>
<dbReference type="CDD" id="cd23763">
    <property type="entry name" value="ASKHA_ATPase_ROK"/>
    <property type="match status" value="1"/>
</dbReference>
<dbReference type="AlphaFoldDB" id="A0A239B6R5"/>
<dbReference type="OrthoDB" id="9810372at2"/>
<organism evidence="2 3">
    <name type="scientific">Pontibacter ummariensis</name>
    <dbReference type="NCBI Taxonomy" id="1610492"/>
    <lineage>
        <taxon>Bacteria</taxon>
        <taxon>Pseudomonadati</taxon>
        <taxon>Bacteroidota</taxon>
        <taxon>Cytophagia</taxon>
        <taxon>Cytophagales</taxon>
        <taxon>Hymenobacteraceae</taxon>
        <taxon>Pontibacter</taxon>
    </lineage>
</organism>
<dbReference type="SUPFAM" id="SSF53067">
    <property type="entry name" value="Actin-like ATPase domain"/>
    <property type="match status" value="1"/>
</dbReference>
<keyword evidence="3" id="KW-1185">Reference proteome</keyword>
<keyword evidence="2" id="KW-0418">Kinase</keyword>
<comment type="similarity">
    <text evidence="1">Belongs to the ROK (NagC/XylR) family.</text>
</comment>
<dbReference type="InterPro" id="IPR000600">
    <property type="entry name" value="ROK"/>
</dbReference>
<dbReference type="Pfam" id="PF00480">
    <property type="entry name" value="ROK"/>
    <property type="match status" value="1"/>
</dbReference>
<gene>
    <name evidence="2" type="ORF">SAMN06296052_101193</name>
</gene>
<dbReference type="PANTHER" id="PTHR18964:SF149">
    <property type="entry name" value="BIFUNCTIONAL UDP-N-ACETYLGLUCOSAMINE 2-EPIMERASE_N-ACETYLMANNOSAMINE KINASE"/>
    <property type="match status" value="1"/>
</dbReference>
<evidence type="ECO:0000313" key="2">
    <source>
        <dbReference type="EMBL" id="SNS03556.1"/>
    </source>
</evidence>
<proteinExistence type="inferred from homology"/>
<dbReference type="Gene3D" id="3.30.420.40">
    <property type="match status" value="2"/>
</dbReference>
<protein>
    <submittedName>
        <fullName evidence="2">Glucokinase</fullName>
    </submittedName>
</protein>
<dbReference type="EMBL" id="FZOQ01000001">
    <property type="protein sequence ID" value="SNS03556.1"/>
    <property type="molecule type" value="Genomic_DNA"/>
</dbReference>
<sequence>MEEQKIIGIDIGATKIHMGVVRGSSIVAEVKIPTEAQAPEEQIIANIKGGIAQLMDEQVAGIGIGVPGLVDEAAGKVYDITNIPAWQEVPLKENLQDYFNVPVYLTNDANTFVLGEKVFGKAQAYQNVVGLTLGTGLGAGIIINGDLYSGSFSSAGEIGSIPYLNQVVEDYCGGKFFLQQYGVEGNELKKRAKQGDTKALEAYEQYGYHLGNAINLVLHLLSPEAIFLGGSISKSFPLFKEAMLKQVQAFPFKRIRDKLVIEPSAMDNVAILGAVALFQMRHKHSYPANLALP</sequence>
<dbReference type="InterPro" id="IPR043129">
    <property type="entry name" value="ATPase_NBD"/>
</dbReference>
<dbReference type="Proteomes" id="UP000198432">
    <property type="component" value="Unassembled WGS sequence"/>
</dbReference>
<dbReference type="RefSeq" id="WP_089317281.1">
    <property type="nucleotide sequence ID" value="NZ_FZOQ01000001.1"/>
</dbReference>
<evidence type="ECO:0000313" key="3">
    <source>
        <dbReference type="Proteomes" id="UP000198432"/>
    </source>
</evidence>
<dbReference type="PANTHER" id="PTHR18964">
    <property type="entry name" value="ROK (REPRESSOR, ORF, KINASE) FAMILY"/>
    <property type="match status" value="1"/>
</dbReference>
<keyword evidence="2" id="KW-0808">Transferase</keyword>